<organism evidence="2 3">
    <name type="scientific">Hevea brasiliensis</name>
    <name type="common">Para rubber tree</name>
    <name type="synonym">Siphonia brasiliensis</name>
    <dbReference type="NCBI Taxonomy" id="3981"/>
    <lineage>
        <taxon>Eukaryota</taxon>
        <taxon>Viridiplantae</taxon>
        <taxon>Streptophyta</taxon>
        <taxon>Embryophyta</taxon>
        <taxon>Tracheophyta</taxon>
        <taxon>Spermatophyta</taxon>
        <taxon>Magnoliopsida</taxon>
        <taxon>eudicotyledons</taxon>
        <taxon>Gunneridae</taxon>
        <taxon>Pentapetalae</taxon>
        <taxon>rosids</taxon>
        <taxon>fabids</taxon>
        <taxon>Malpighiales</taxon>
        <taxon>Euphorbiaceae</taxon>
        <taxon>Crotonoideae</taxon>
        <taxon>Micrandreae</taxon>
        <taxon>Hevea</taxon>
    </lineage>
</organism>
<gene>
    <name evidence="2" type="ORF">GH714_012811</name>
</gene>
<dbReference type="PANTHER" id="PTHR21725">
    <property type="entry name" value="E3 UBIQUITIN-PROTEIN LIGASE UBR4"/>
    <property type="match status" value="1"/>
</dbReference>
<dbReference type="Proteomes" id="UP000467840">
    <property type="component" value="Chromosome 15"/>
</dbReference>
<dbReference type="GO" id="GO:0009926">
    <property type="term" value="P:auxin polar transport"/>
    <property type="evidence" value="ECO:0007669"/>
    <property type="project" value="TreeGrafter"/>
</dbReference>
<dbReference type="EMBL" id="JAAGAX010000005">
    <property type="protein sequence ID" value="KAF2313705.1"/>
    <property type="molecule type" value="Genomic_DNA"/>
</dbReference>
<evidence type="ECO:0000313" key="2">
    <source>
        <dbReference type="EMBL" id="KAF2313705.1"/>
    </source>
</evidence>
<dbReference type="PANTHER" id="PTHR21725:SF1">
    <property type="entry name" value="E3 UBIQUITIN-PROTEIN LIGASE UBR4"/>
    <property type="match status" value="1"/>
</dbReference>
<sequence length="339" mass="38300">MNAVFYFGEESVIQTLKLLNLAFYSGKDMTQSLQKLEVGESGTSSNKSGAQSLDSKKKKKGEVGTESGLEKSYMDMESAVDIFTDKGGDVLRQFVDCFLLEWNSSSVRTEAKFVLYGAWHHGKHSFKETMLMTCLQKVKNLPMYGQNIVEFTDLVTWLLGKVPDSSSKQQTTELVDRCLTPDVISSPEVPYSKMKLESLKSETKFTDNRIIVKCTGSYTIQTVTMNVHDARKSKSVKVLNLYYNNRPVADLSELKNNWSLWKRAKSCHLAFNQTELKVEFPIPITACNFMIELDSFYEIFRLYRLNHCNARVAVDLSLIGMEFAAIAMRMHISAGNAAT</sequence>
<dbReference type="GO" id="GO:0005829">
    <property type="term" value="C:cytosol"/>
    <property type="evidence" value="ECO:0007669"/>
    <property type="project" value="TreeGrafter"/>
</dbReference>
<feature type="region of interest" description="Disordered" evidence="1">
    <location>
        <begin position="37"/>
        <end position="64"/>
    </location>
</feature>
<evidence type="ECO:0000256" key="1">
    <source>
        <dbReference type="SAM" id="MobiDB-lite"/>
    </source>
</evidence>
<proteinExistence type="predicted"/>
<dbReference type="InterPro" id="IPR045189">
    <property type="entry name" value="UBR4-like"/>
</dbReference>
<name>A0A6A6MMF8_HEVBR</name>
<dbReference type="GO" id="GO:0009506">
    <property type="term" value="C:plasmodesma"/>
    <property type="evidence" value="ECO:0007669"/>
    <property type="project" value="TreeGrafter"/>
</dbReference>
<accession>A0A6A6MMF8</accession>
<comment type="caution">
    <text evidence="2">The sequence shown here is derived from an EMBL/GenBank/DDBJ whole genome shotgun (WGS) entry which is preliminary data.</text>
</comment>
<evidence type="ECO:0000313" key="3">
    <source>
        <dbReference type="Proteomes" id="UP000467840"/>
    </source>
</evidence>
<dbReference type="AlphaFoldDB" id="A0A6A6MMF8"/>
<protein>
    <submittedName>
        <fullName evidence="2">Uncharacterized protein</fullName>
    </submittedName>
</protein>
<feature type="compositionally biased region" description="Polar residues" evidence="1">
    <location>
        <begin position="41"/>
        <end position="53"/>
    </location>
</feature>
<reference evidence="2 3" key="1">
    <citation type="journal article" date="2020" name="Mol. Plant">
        <title>The Chromosome-Based Rubber Tree Genome Provides New Insights into Spurge Genome Evolution and Rubber Biosynthesis.</title>
        <authorList>
            <person name="Liu J."/>
            <person name="Shi C."/>
            <person name="Shi C.C."/>
            <person name="Li W."/>
            <person name="Zhang Q.J."/>
            <person name="Zhang Y."/>
            <person name="Li K."/>
            <person name="Lu H.F."/>
            <person name="Shi C."/>
            <person name="Zhu S.T."/>
            <person name="Xiao Z.Y."/>
            <person name="Nan H."/>
            <person name="Yue Y."/>
            <person name="Zhu X.G."/>
            <person name="Wu Y."/>
            <person name="Hong X.N."/>
            <person name="Fan G.Y."/>
            <person name="Tong Y."/>
            <person name="Zhang D."/>
            <person name="Mao C.L."/>
            <person name="Liu Y.L."/>
            <person name="Hao S.J."/>
            <person name="Liu W.Q."/>
            <person name="Lv M.Q."/>
            <person name="Zhang H.B."/>
            <person name="Liu Y."/>
            <person name="Hu-Tang G.R."/>
            <person name="Wang J.P."/>
            <person name="Wang J.H."/>
            <person name="Sun Y.H."/>
            <person name="Ni S.B."/>
            <person name="Chen W.B."/>
            <person name="Zhang X.C."/>
            <person name="Jiao Y.N."/>
            <person name="Eichler E.E."/>
            <person name="Li G.H."/>
            <person name="Liu X."/>
            <person name="Gao L.Z."/>
        </authorList>
    </citation>
    <scope>NUCLEOTIDE SEQUENCE [LARGE SCALE GENOMIC DNA]</scope>
    <source>
        <strain evidence="3">cv. GT1</strain>
        <tissue evidence="2">Leaf</tissue>
    </source>
</reference>
<keyword evidence="3" id="KW-1185">Reference proteome</keyword>